<dbReference type="Proteomes" id="UP001596083">
    <property type="component" value="Unassembled WGS sequence"/>
</dbReference>
<dbReference type="RefSeq" id="WP_390318192.1">
    <property type="nucleotide sequence ID" value="NZ_JBHSPB010000012.1"/>
</dbReference>
<reference evidence="2" key="1">
    <citation type="journal article" date="2019" name="Int. J. Syst. Evol. Microbiol.">
        <title>The Global Catalogue of Microorganisms (GCM) 10K type strain sequencing project: providing services to taxonomists for standard genome sequencing and annotation.</title>
        <authorList>
            <consortium name="The Broad Institute Genomics Platform"/>
            <consortium name="The Broad Institute Genome Sequencing Center for Infectious Disease"/>
            <person name="Wu L."/>
            <person name="Ma J."/>
        </authorList>
    </citation>
    <scope>NUCLEOTIDE SEQUENCE [LARGE SCALE GENOMIC DNA]</scope>
    <source>
        <strain evidence="2">CGMCC 4.7304</strain>
    </source>
</reference>
<accession>A0ABW0Z4B0</accession>
<evidence type="ECO:0000313" key="1">
    <source>
        <dbReference type="EMBL" id="MFC5722618.1"/>
    </source>
</evidence>
<gene>
    <name evidence="1" type="ORF">ACFP1Z_20830</name>
</gene>
<keyword evidence="2" id="KW-1185">Reference proteome</keyword>
<sequence>MRAIRTTLIVAVVLAGLFVAADRVAVYFAENKAAEKIRSSQNLSGTPEVSIKGFPFLTQVANSSLDEVEVKLKEGVTASAGGQSVRVSRFDATLNDVAFDSSFTSATARKATGTAHLSYADLTKAAGDPAVSVGYGGAGGDGKGGQGAAGDNKVKVTGKVSFLGQTVEPSVVSSVSVVNGDTIRLRAEEIPAQGLPGVEHKIRSKIDFDRKITGLPRGITVTKVAATPDGVDITLGGDNVRLAGGGN</sequence>
<protein>
    <submittedName>
        <fullName evidence="1">DUF2993 domain-containing protein</fullName>
    </submittedName>
</protein>
<dbReference type="EMBL" id="JBHSPB010000012">
    <property type="protein sequence ID" value="MFC5722618.1"/>
    <property type="molecule type" value="Genomic_DNA"/>
</dbReference>
<comment type="caution">
    <text evidence="1">The sequence shown here is derived from an EMBL/GenBank/DDBJ whole genome shotgun (WGS) entry which is preliminary data.</text>
</comment>
<proteinExistence type="predicted"/>
<evidence type="ECO:0000313" key="2">
    <source>
        <dbReference type="Proteomes" id="UP001596083"/>
    </source>
</evidence>
<name>A0ABW0Z4B0_9ACTN</name>
<organism evidence="1 2">
    <name type="scientific">Streptomyces gamaensis</name>
    <dbReference type="NCBI Taxonomy" id="1763542"/>
    <lineage>
        <taxon>Bacteria</taxon>
        <taxon>Bacillati</taxon>
        <taxon>Actinomycetota</taxon>
        <taxon>Actinomycetes</taxon>
        <taxon>Kitasatosporales</taxon>
        <taxon>Streptomycetaceae</taxon>
        <taxon>Streptomyces</taxon>
    </lineage>
</organism>
<dbReference type="Pfam" id="PF11209">
    <property type="entry name" value="LmeA"/>
    <property type="match status" value="1"/>
</dbReference>
<dbReference type="InterPro" id="IPR021373">
    <property type="entry name" value="DUF2993"/>
</dbReference>